<reference evidence="1 2" key="1">
    <citation type="submission" date="2018-11" db="EMBL/GenBank/DDBJ databases">
        <title>Bradyrhizobium sp. nov., isolated from effective nodules of peanut in China.</title>
        <authorList>
            <person name="Li Y."/>
        </authorList>
    </citation>
    <scope>NUCLEOTIDE SEQUENCE [LARGE SCALE GENOMIC DNA]</scope>
    <source>
        <strain evidence="1 2">CCBAU 51770</strain>
    </source>
</reference>
<dbReference type="AlphaFoldDB" id="A0A4Q0QF94"/>
<gene>
    <name evidence="1" type="ORF">EAS61_26475</name>
</gene>
<dbReference type="EMBL" id="RKMK01000030">
    <property type="protein sequence ID" value="RXG90121.1"/>
    <property type="molecule type" value="Genomic_DNA"/>
</dbReference>
<protein>
    <submittedName>
        <fullName evidence="1">Uncharacterized protein</fullName>
    </submittedName>
</protein>
<comment type="caution">
    <text evidence="1">The sequence shown here is derived from an EMBL/GenBank/DDBJ whole genome shotgun (WGS) entry which is preliminary data.</text>
</comment>
<evidence type="ECO:0000313" key="1">
    <source>
        <dbReference type="EMBL" id="RXG90121.1"/>
    </source>
</evidence>
<proteinExistence type="predicted"/>
<dbReference type="RefSeq" id="WP_164940350.1">
    <property type="nucleotide sequence ID" value="NZ_RKMK01000030.1"/>
</dbReference>
<sequence length="81" mass="8806">MSVRAFEKAAGEIDGEEAGLLNAARLNTFFFVSDYVLVRGVAEALGEADVNEAHRKLLGEMAPTANDLWEFAFGFAAARRL</sequence>
<dbReference type="Proteomes" id="UP000290174">
    <property type="component" value="Unassembled WGS sequence"/>
</dbReference>
<evidence type="ECO:0000313" key="2">
    <source>
        <dbReference type="Proteomes" id="UP000290174"/>
    </source>
</evidence>
<name>A0A4Q0QF94_9BRAD</name>
<accession>A0A4Q0QF94</accession>
<organism evidence="1 2">
    <name type="scientific">Bradyrhizobium zhanjiangense</name>
    <dbReference type="NCBI Taxonomy" id="1325107"/>
    <lineage>
        <taxon>Bacteria</taxon>
        <taxon>Pseudomonadati</taxon>
        <taxon>Pseudomonadota</taxon>
        <taxon>Alphaproteobacteria</taxon>
        <taxon>Hyphomicrobiales</taxon>
        <taxon>Nitrobacteraceae</taxon>
        <taxon>Bradyrhizobium</taxon>
    </lineage>
</organism>